<accession>A0ACC3SN85</accession>
<dbReference type="Proteomes" id="UP001320706">
    <property type="component" value="Unassembled WGS sequence"/>
</dbReference>
<keyword evidence="2" id="KW-1185">Reference proteome</keyword>
<sequence>MAGRPERAQEVEQYALTSTQHEPAIRIKQQYQTAQNASRVAREDPAWQNQQPVSAAGQHPFQEPPSSDYGLDDEDVIDLDEPSMVIEPASGPPRRVTIDVEAPYFHSQTEAGAQYYSTQPHHDAPFAKAGPQLDVSDLQARVEELERERIALERSLRAAKSATTAKAGEISIVRANHEKATKEYERRIAVMQKLHAEEAARQRAEIEAARKDCETVETNNRFLEHDLRQEAERAKRLKGPTVAGTSVRGSPATTPKKTRSMPHMDGFDDHEIVAISPSKSKKNAETPTRAGNKRKRPIQGSPASPLPLHFSQPPTSARAERPQEQDIIMQAAPEPIVHQAQDITTMQRVLNHAPFTGHARTIEAFAQHSFRSESEKAISSLFLDRMSLPITIEEEKQPMSLRVCRAMLELWARCLEEQHYPFLYLVLDMINFIAELETPAFWVSLIDDFVPLATKTIDLVAVPLAKASTSRASDAAVDKDAQAKLEDELCVDSILSMFHRLAISASLKPETIRMLWQKMEFDFVLLMLNKAQPLSQIIQVLQMFASSVLPESFGNIDRNEEKQPGWESGTIDRITSLLFDIPELPEDEEPYEGREIASLRLEILSALGAIALQKHGSTALAQHRNAIGRLIRFLDLQVTSLYSISRPPCEETDGPDPSFHKLTVTSVNQTTRLLYQLLHNHADIINLREKLAVIHGGHHKFLVAFTRLAFSEQLVFEAGIEEEVVDAAHEILDAVLSPEEGEAVIKAVETPRGTHGTRASAPG</sequence>
<proteinExistence type="predicted"/>
<name>A0ACC3SN85_9PEZI</name>
<gene>
    <name evidence="1" type="ORF">M8818_001551</name>
</gene>
<evidence type="ECO:0000313" key="1">
    <source>
        <dbReference type="EMBL" id="KAK8217298.1"/>
    </source>
</evidence>
<organism evidence="1 2">
    <name type="scientific">Zalaria obscura</name>
    <dbReference type="NCBI Taxonomy" id="2024903"/>
    <lineage>
        <taxon>Eukaryota</taxon>
        <taxon>Fungi</taxon>
        <taxon>Dikarya</taxon>
        <taxon>Ascomycota</taxon>
        <taxon>Pezizomycotina</taxon>
        <taxon>Dothideomycetes</taxon>
        <taxon>Dothideomycetidae</taxon>
        <taxon>Dothideales</taxon>
        <taxon>Zalariaceae</taxon>
        <taxon>Zalaria</taxon>
    </lineage>
</organism>
<protein>
    <submittedName>
        <fullName evidence="1">Uncharacterized protein</fullName>
    </submittedName>
</protein>
<reference evidence="1" key="1">
    <citation type="submission" date="2024-02" db="EMBL/GenBank/DDBJ databases">
        <title>Metagenome Assembled Genome of Zalaria obscura JY119.</title>
        <authorList>
            <person name="Vighnesh L."/>
            <person name="Jagadeeshwari U."/>
            <person name="Venkata Ramana C."/>
            <person name="Sasikala C."/>
        </authorList>
    </citation>
    <scope>NUCLEOTIDE SEQUENCE</scope>
    <source>
        <strain evidence="1">JY119</strain>
    </source>
</reference>
<evidence type="ECO:0000313" key="2">
    <source>
        <dbReference type="Proteomes" id="UP001320706"/>
    </source>
</evidence>
<comment type="caution">
    <text evidence="1">The sequence shown here is derived from an EMBL/GenBank/DDBJ whole genome shotgun (WGS) entry which is preliminary data.</text>
</comment>
<dbReference type="EMBL" id="JAMKPW020000006">
    <property type="protein sequence ID" value="KAK8217298.1"/>
    <property type="molecule type" value="Genomic_DNA"/>
</dbReference>